<comment type="function">
    <text evidence="8">This protein is part of the stalk that links CF(0) to CF(1). It either transmits conformational changes from CF(0) to CF(1) or is implicated in proton conduction.</text>
</comment>
<dbReference type="AlphaFoldDB" id="A0A1I7I446"/>
<comment type="subcellular location">
    <subcellularLocation>
        <location evidence="8">Cell membrane</location>
        <topology evidence="8">Peripheral membrane protein</topology>
    </subcellularLocation>
    <subcellularLocation>
        <location evidence="1">Membrane</location>
    </subcellularLocation>
</comment>
<keyword evidence="8" id="KW-1003">Cell membrane</keyword>
<dbReference type="Pfam" id="PF00213">
    <property type="entry name" value="OSCP"/>
    <property type="match status" value="1"/>
</dbReference>
<protein>
    <recommendedName>
        <fullName evidence="8">ATP synthase subunit delta</fullName>
    </recommendedName>
    <alternativeName>
        <fullName evidence="8">ATP synthase F(1) sector subunit delta</fullName>
    </alternativeName>
    <alternativeName>
        <fullName evidence="8">F-type ATPase subunit delta</fullName>
        <shortName evidence="8">F-ATPase subunit delta</shortName>
    </alternativeName>
</protein>
<accession>A0A1I7I446</accession>
<dbReference type="GO" id="GO:0046933">
    <property type="term" value="F:proton-transporting ATP synthase activity, rotational mechanism"/>
    <property type="evidence" value="ECO:0007669"/>
    <property type="project" value="UniProtKB-UniRule"/>
</dbReference>
<dbReference type="OrthoDB" id="9816221at2"/>
<dbReference type="Gene3D" id="1.10.520.20">
    <property type="entry name" value="N-terminal domain of the delta subunit of the F1F0-ATP synthase"/>
    <property type="match status" value="1"/>
</dbReference>
<keyword evidence="7 8" id="KW-0066">ATP synthesis</keyword>
<evidence type="ECO:0000256" key="5">
    <source>
        <dbReference type="ARBA" id="ARBA00023136"/>
    </source>
</evidence>
<comment type="function">
    <text evidence="8">F(1)F(0) ATP synthase produces ATP from ADP in the presence of a proton or sodium gradient. F-type ATPases consist of two structural domains, F(1) containing the extramembraneous catalytic core and F(0) containing the membrane proton channel, linked together by a central stalk and a peripheral stalk. During catalysis, ATP synthesis in the catalytic domain of F(1) is coupled via a rotary mechanism of the central stalk subunits to proton translocation.</text>
</comment>
<evidence type="ECO:0000313" key="10">
    <source>
        <dbReference type="Proteomes" id="UP000183926"/>
    </source>
</evidence>
<dbReference type="NCBIfam" id="TIGR01145">
    <property type="entry name" value="ATP_synt_delta"/>
    <property type="match status" value="1"/>
</dbReference>
<keyword evidence="6 8" id="KW-0139">CF(1)</keyword>
<evidence type="ECO:0000313" key="9">
    <source>
        <dbReference type="EMBL" id="SFU67697.1"/>
    </source>
</evidence>
<evidence type="ECO:0000256" key="6">
    <source>
        <dbReference type="ARBA" id="ARBA00023196"/>
    </source>
</evidence>
<dbReference type="HAMAP" id="MF_01416">
    <property type="entry name" value="ATP_synth_delta_bact"/>
    <property type="match status" value="1"/>
</dbReference>
<dbReference type="GO" id="GO:0045259">
    <property type="term" value="C:proton-transporting ATP synthase complex"/>
    <property type="evidence" value="ECO:0007669"/>
    <property type="project" value="UniProtKB-KW"/>
</dbReference>
<dbReference type="PANTHER" id="PTHR11910">
    <property type="entry name" value="ATP SYNTHASE DELTA CHAIN"/>
    <property type="match status" value="1"/>
</dbReference>
<dbReference type="EMBL" id="FPBL01000007">
    <property type="protein sequence ID" value="SFU67697.1"/>
    <property type="molecule type" value="Genomic_DNA"/>
</dbReference>
<keyword evidence="5 8" id="KW-0472">Membrane</keyword>
<evidence type="ECO:0000256" key="8">
    <source>
        <dbReference type="HAMAP-Rule" id="MF_01416"/>
    </source>
</evidence>
<dbReference type="InterPro" id="IPR000711">
    <property type="entry name" value="ATPase_OSCP/dsu"/>
</dbReference>
<evidence type="ECO:0000256" key="1">
    <source>
        <dbReference type="ARBA" id="ARBA00004370"/>
    </source>
</evidence>
<keyword evidence="2 8" id="KW-0813">Transport</keyword>
<evidence type="ECO:0000256" key="7">
    <source>
        <dbReference type="ARBA" id="ARBA00023310"/>
    </source>
</evidence>
<dbReference type="InterPro" id="IPR026015">
    <property type="entry name" value="ATP_synth_OSCP/delta_N_sf"/>
</dbReference>
<gene>
    <name evidence="8" type="primary">atpH</name>
    <name evidence="9" type="ORF">SAMN05216339_10730</name>
</gene>
<proteinExistence type="inferred from homology"/>
<reference evidence="9 10" key="1">
    <citation type="submission" date="2016-10" db="EMBL/GenBank/DDBJ databases">
        <authorList>
            <person name="de Groot N.N."/>
        </authorList>
    </citation>
    <scope>NUCLEOTIDE SEQUENCE [LARGE SCALE GENOMIC DNA]</scope>
    <source>
        <strain evidence="9 10">Nm24</strain>
    </source>
</reference>
<dbReference type="Proteomes" id="UP000183926">
    <property type="component" value="Unassembled WGS sequence"/>
</dbReference>
<dbReference type="GO" id="GO:0005886">
    <property type="term" value="C:plasma membrane"/>
    <property type="evidence" value="ECO:0007669"/>
    <property type="project" value="UniProtKB-SubCell"/>
</dbReference>
<keyword evidence="3 8" id="KW-0375">Hydrogen ion transport</keyword>
<dbReference type="PRINTS" id="PR00125">
    <property type="entry name" value="ATPASEDELTA"/>
</dbReference>
<evidence type="ECO:0000256" key="2">
    <source>
        <dbReference type="ARBA" id="ARBA00022448"/>
    </source>
</evidence>
<name>A0A1I7I446_9PROT</name>
<sequence length="178" mass="19326">MAEAITIARPYAEAVFRLAQGSGSLSLWSEILGIVSSVIQESQVNALIGNPQIPSIKLREIVFSICDKELNEDGRRLISLLIENGRLLVLPQISELYEQLKAQHESVLEAEIVSAFPLESYQLEKLISVLEAKFQHKVKAQVSVDSGLIGGVKIEIGDQVIDSSVSGKLEAMAATLKG</sequence>
<evidence type="ECO:0000256" key="4">
    <source>
        <dbReference type="ARBA" id="ARBA00023065"/>
    </source>
</evidence>
<evidence type="ECO:0000256" key="3">
    <source>
        <dbReference type="ARBA" id="ARBA00022781"/>
    </source>
</evidence>
<keyword evidence="4 8" id="KW-0406">Ion transport</keyword>
<dbReference type="RefSeq" id="WP_074928726.1">
    <property type="nucleotide sequence ID" value="NZ_FPBL01000007.1"/>
</dbReference>
<dbReference type="SUPFAM" id="SSF47928">
    <property type="entry name" value="N-terminal domain of the delta subunit of the F1F0-ATP synthase"/>
    <property type="match status" value="1"/>
</dbReference>
<dbReference type="NCBIfam" id="NF004402">
    <property type="entry name" value="PRK05758.2-2"/>
    <property type="match status" value="1"/>
</dbReference>
<comment type="similarity">
    <text evidence="8">Belongs to the ATPase delta chain family.</text>
</comment>
<organism evidence="9 10">
    <name type="scientific">Nitrosomonas eutropha</name>
    <dbReference type="NCBI Taxonomy" id="916"/>
    <lineage>
        <taxon>Bacteria</taxon>
        <taxon>Pseudomonadati</taxon>
        <taxon>Pseudomonadota</taxon>
        <taxon>Betaproteobacteria</taxon>
        <taxon>Nitrosomonadales</taxon>
        <taxon>Nitrosomonadaceae</taxon>
        <taxon>Nitrosomonas</taxon>
    </lineage>
</organism>